<dbReference type="InterPro" id="IPR050238">
    <property type="entry name" value="DNA_Rep/Repair_Clamp_Loader"/>
</dbReference>
<dbReference type="PANTHER" id="PTHR11669:SF8">
    <property type="entry name" value="DNA POLYMERASE III SUBUNIT DELTA"/>
    <property type="match status" value="1"/>
</dbReference>
<dbReference type="NCBIfam" id="NF006586">
    <property type="entry name" value="PRK09112.1"/>
    <property type="match status" value="1"/>
</dbReference>
<name>A0ABV7DGV6_9HYPH</name>
<keyword evidence="1" id="KW-0808">Transferase</keyword>
<dbReference type="GO" id="GO:0003887">
    <property type="term" value="F:DNA-directed DNA polymerase activity"/>
    <property type="evidence" value="ECO:0007669"/>
    <property type="project" value="UniProtKB-EC"/>
</dbReference>
<dbReference type="RefSeq" id="WP_257316905.1">
    <property type="nucleotide sequence ID" value="NZ_JANFDG010000023.1"/>
</dbReference>
<protein>
    <submittedName>
        <fullName evidence="1">DNA polymerase III subunit delta</fullName>
        <ecNumber evidence="1">2.7.7.7</ecNumber>
    </submittedName>
</protein>
<dbReference type="Proteomes" id="UP001595377">
    <property type="component" value="Unassembled WGS sequence"/>
</dbReference>
<dbReference type="SUPFAM" id="SSF52540">
    <property type="entry name" value="P-loop containing nucleoside triphosphate hydrolases"/>
    <property type="match status" value="1"/>
</dbReference>
<sequence>MSDIRADVLDGARHPAEQPKLFGHAAAEAFLARSYRSGKGHHAILIEGPEGIGKATLAFRFANHVLSHPEPAQAPETLADPSPDSSVTRQLAAGASHNLLHLTRPVDEKTGKAKSAITVDEVRKAGKFLAQTSGTGNWRIVVIDPADDLNRNAANAILKILEEPPKRALFLVLTHAPGKLLPTIRSRCLPLGLSPLSPDDLAAAMASLGVLPSGPRAGEVIAAAHGSVSQALKLVNYGGFDIVEAFRAIVGGAGEPPRRDVHRLADVLSAKDSEIVFGFFCQQASDFVTEAARAAALAGDIGRADRLAGLSSRLAEKLTVAQAYNLDRKQTVIGLLDDIRASL</sequence>
<comment type="caution">
    <text evidence="1">The sequence shown here is derived from an EMBL/GenBank/DDBJ whole genome shotgun (WGS) entry which is preliminary data.</text>
</comment>
<dbReference type="EMBL" id="JBHRSP010000022">
    <property type="protein sequence ID" value="MFC3074174.1"/>
    <property type="molecule type" value="Genomic_DNA"/>
</dbReference>
<dbReference type="Pfam" id="PF13177">
    <property type="entry name" value="DNA_pol3_delta2"/>
    <property type="match status" value="1"/>
</dbReference>
<dbReference type="Gene3D" id="3.40.50.300">
    <property type="entry name" value="P-loop containing nucleotide triphosphate hydrolases"/>
    <property type="match status" value="1"/>
</dbReference>
<evidence type="ECO:0000313" key="1">
    <source>
        <dbReference type="EMBL" id="MFC3074174.1"/>
    </source>
</evidence>
<dbReference type="PANTHER" id="PTHR11669">
    <property type="entry name" value="REPLICATION FACTOR C / DNA POLYMERASE III GAMMA-TAU SUBUNIT"/>
    <property type="match status" value="1"/>
</dbReference>
<dbReference type="EC" id="2.7.7.7" evidence="1"/>
<keyword evidence="2" id="KW-1185">Reference proteome</keyword>
<proteinExistence type="predicted"/>
<organism evidence="1 2">
    <name type="scientific">Shinella pollutisoli</name>
    <dbReference type="NCBI Taxonomy" id="2250594"/>
    <lineage>
        <taxon>Bacteria</taxon>
        <taxon>Pseudomonadati</taxon>
        <taxon>Pseudomonadota</taxon>
        <taxon>Alphaproteobacteria</taxon>
        <taxon>Hyphomicrobiales</taxon>
        <taxon>Rhizobiaceae</taxon>
        <taxon>Shinella</taxon>
    </lineage>
</organism>
<dbReference type="NCBIfam" id="NF005677">
    <property type="entry name" value="PRK07471.1"/>
    <property type="match status" value="1"/>
</dbReference>
<reference evidence="2" key="1">
    <citation type="journal article" date="2019" name="Int. J. Syst. Evol. Microbiol.">
        <title>The Global Catalogue of Microorganisms (GCM) 10K type strain sequencing project: providing services to taxonomists for standard genome sequencing and annotation.</title>
        <authorList>
            <consortium name="The Broad Institute Genomics Platform"/>
            <consortium name="The Broad Institute Genome Sequencing Center for Infectious Disease"/>
            <person name="Wu L."/>
            <person name="Ma J."/>
        </authorList>
    </citation>
    <scope>NUCLEOTIDE SEQUENCE [LARGE SCALE GENOMIC DNA]</scope>
    <source>
        <strain evidence="2">KCTC 52677</strain>
    </source>
</reference>
<evidence type="ECO:0000313" key="2">
    <source>
        <dbReference type="Proteomes" id="UP001595377"/>
    </source>
</evidence>
<keyword evidence="1" id="KW-0548">Nucleotidyltransferase</keyword>
<gene>
    <name evidence="1" type="ORF">ACFOHH_13765</name>
</gene>
<dbReference type="InterPro" id="IPR027417">
    <property type="entry name" value="P-loop_NTPase"/>
</dbReference>
<accession>A0ABV7DGV6</accession>